<evidence type="ECO:0000313" key="2">
    <source>
        <dbReference type="Proteomes" id="UP001194468"/>
    </source>
</evidence>
<dbReference type="Proteomes" id="UP001194468">
    <property type="component" value="Unassembled WGS sequence"/>
</dbReference>
<reference evidence="1" key="2">
    <citation type="journal article" date="2020" name="Nat. Commun.">
        <title>Large-scale genome sequencing of mycorrhizal fungi provides insights into the early evolution of symbiotic traits.</title>
        <authorList>
            <person name="Miyauchi S."/>
            <person name="Kiss E."/>
            <person name="Kuo A."/>
            <person name="Drula E."/>
            <person name="Kohler A."/>
            <person name="Sanchez-Garcia M."/>
            <person name="Morin E."/>
            <person name="Andreopoulos B."/>
            <person name="Barry K.W."/>
            <person name="Bonito G."/>
            <person name="Buee M."/>
            <person name="Carver A."/>
            <person name="Chen C."/>
            <person name="Cichocki N."/>
            <person name="Clum A."/>
            <person name="Culley D."/>
            <person name="Crous P.W."/>
            <person name="Fauchery L."/>
            <person name="Girlanda M."/>
            <person name="Hayes R.D."/>
            <person name="Keri Z."/>
            <person name="LaButti K."/>
            <person name="Lipzen A."/>
            <person name="Lombard V."/>
            <person name="Magnuson J."/>
            <person name="Maillard F."/>
            <person name="Murat C."/>
            <person name="Nolan M."/>
            <person name="Ohm R.A."/>
            <person name="Pangilinan J."/>
            <person name="Pereira M.F."/>
            <person name="Perotto S."/>
            <person name="Peter M."/>
            <person name="Pfister S."/>
            <person name="Riley R."/>
            <person name="Sitrit Y."/>
            <person name="Stielow J.B."/>
            <person name="Szollosi G."/>
            <person name="Zifcakova L."/>
            <person name="Stursova M."/>
            <person name="Spatafora J.W."/>
            <person name="Tedersoo L."/>
            <person name="Vaario L.M."/>
            <person name="Yamada A."/>
            <person name="Yan M."/>
            <person name="Wang P."/>
            <person name="Xu J."/>
            <person name="Bruns T."/>
            <person name="Baldrian P."/>
            <person name="Vilgalys R."/>
            <person name="Dunand C."/>
            <person name="Henrissat B."/>
            <person name="Grigoriev I.V."/>
            <person name="Hibbett D."/>
            <person name="Nagy L.G."/>
            <person name="Martin F.M."/>
        </authorList>
    </citation>
    <scope>NUCLEOTIDE SEQUENCE</scope>
    <source>
        <strain evidence="1">BED1</strain>
    </source>
</reference>
<name>A0AAD4C307_BOLED</name>
<reference evidence="1" key="1">
    <citation type="submission" date="2019-10" db="EMBL/GenBank/DDBJ databases">
        <authorList>
            <consortium name="DOE Joint Genome Institute"/>
            <person name="Kuo A."/>
            <person name="Miyauchi S."/>
            <person name="Kiss E."/>
            <person name="Drula E."/>
            <person name="Kohler A."/>
            <person name="Sanchez-Garcia M."/>
            <person name="Andreopoulos B."/>
            <person name="Barry K.W."/>
            <person name="Bonito G."/>
            <person name="Buee M."/>
            <person name="Carver A."/>
            <person name="Chen C."/>
            <person name="Cichocki N."/>
            <person name="Clum A."/>
            <person name="Culley D."/>
            <person name="Crous P.W."/>
            <person name="Fauchery L."/>
            <person name="Girlanda M."/>
            <person name="Hayes R."/>
            <person name="Keri Z."/>
            <person name="LaButti K."/>
            <person name="Lipzen A."/>
            <person name="Lombard V."/>
            <person name="Magnuson J."/>
            <person name="Maillard F."/>
            <person name="Morin E."/>
            <person name="Murat C."/>
            <person name="Nolan M."/>
            <person name="Ohm R."/>
            <person name="Pangilinan J."/>
            <person name="Pereira M."/>
            <person name="Perotto S."/>
            <person name="Peter M."/>
            <person name="Riley R."/>
            <person name="Sitrit Y."/>
            <person name="Stielow B."/>
            <person name="Szollosi G."/>
            <person name="Zifcakova L."/>
            <person name="Stursova M."/>
            <person name="Spatafora J.W."/>
            <person name="Tedersoo L."/>
            <person name="Vaario L.-M."/>
            <person name="Yamada A."/>
            <person name="Yan M."/>
            <person name="Wang P."/>
            <person name="Xu J."/>
            <person name="Bruns T."/>
            <person name="Baldrian P."/>
            <person name="Vilgalys R."/>
            <person name="Henrissat B."/>
            <person name="Grigoriev I.V."/>
            <person name="Hibbett D."/>
            <person name="Nagy L.G."/>
            <person name="Martin F.M."/>
        </authorList>
    </citation>
    <scope>NUCLEOTIDE SEQUENCE</scope>
    <source>
        <strain evidence="1">BED1</strain>
    </source>
</reference>
<dbReference type="EMBL" id="WHUW01000004">
    <property type="protein sequence ID" value="KAF8447286.1"/>
    <property type="molecule type" value="Genomic_DNA"/>
</dbReference>
<proteinExistence type="predicted"/>
<sequence length="169" mass="19503">MGRPKLYNSAAERVLAHRTYSKIYYRKNRDRLSIKNKARYQCKRRPPHPDVAGLHKQLQSIIGPSLTDFLDRVIHNLANARSPDTSIQQLKDDIQRVMVLRTQGEDLQHEISQADGVCGRFYRVQKAVTDLKDVIFALQDVAFQGEIDVEDTVQQHCNGELYYQSHPDL</sequence>
<comment type="caution">
    <text evidence="1">The sequence shown here is derived from an EMBL/GenBank/DDBJ whole genome shotgun (WGS) entry which is preliminary data.</text>
</comment>
<gene>
    <name evidence="1" type="ORF">L210DRAFT_3641241</name>
</gene>
<evidence type="ECO:0000313" key="1">
    <source>
        <dbReference type="EMBL" id="KAF8447286.1"/>
    </source>
</evidence>
<organism evidence="1 2">
    <name type="scientific">Boletus edulis BED1</name>
    <dbReference type="NCBI Taxonomy" id="1328754"/>
    <lineage>
        <taxon>Eukaryota</taxon>
        <taxon>Fungi</taxon>
        <taxon>Dikarya</taxon>
        <taxon>Basidiomycota</taxon>
        <taxon>Agaricomycotina</taxon>
        <taxon>Agaricomycetes</taxon>
        <taxon>Agaricomycetidae</taxon>
        <taxon>Boletales</taxon>
        <taxon>Boletineae</taxon>
        <taxon>Boletaceae</taxon>
        <taxon>Boletoideae</taxon>
        <taxon>Boletus</taxon>
    </lineage>
</organism>
<accession>A0AAD4C307</accession>
<keyword evidence="2" id="KW-1185">Reference proteome</keyword>
<dbReference type="AlphaFoldDB" id="A0AAD4C307"/>
<protein>
    <submittedName>
        <fullName evidence="1">Uncharacterized protein</fullName>
    </submittedName>
</protein>